<reference evidence="9" key="1">
    <citation type="submission" date="2017-04" db="EMBL/GenBank/DDBJ databases">
        <authorList>
            <person name="Varghese N."/>
            <person name="Submissions S."/>
        </authorList>
    </citation>
    <scope>NUCLEOTIDE SEQUENCE [LARGE SCALE GENOMIC DNA]</scope>
    <source>
        <strain evidence="9">K3S</strain>
    </source>
</reference>
<dbReference type="SMART" id="SM00421">
    <property type="entry name" value="HTH_LUXR"/>
    <property type="match status" value="1"/>
</dbReference>
<dbReference type="PROSITE" id="PS50043">
    <property type="entry name" value="HTH_LUXR_2"/>
    <property type="match status" value="1"/>
</dbReference>
<dbReference type="PANTHER" id="PTHR43214:SF41">
    <property type="entry name" value="NITRATE_NITRITE RESPONSE REGULATOR PROTEIN NARP"/>
    <property type="match status" value="1"/>
</dbReference>
<dbReference type="InterPro" id="IPR016032">
    <property type="entry name" value="Sig_transdc_resp-reg_C-effctor"/>
</dbReference>
<dbReference type="GO" id="GO:0003677">
    <property type="term" value="F:DNA binding"/>
    <property type="evidence" value="ECO:0007669"/>
    <property type="project" value="UniProtKB-KW"/>
</dbReference>
<evidence type="ECO:0000313" key="9">
    <source>
        <dbReference type="Proteomes" id="UP000192906"/>
    </source>
</evidence>
<dbReference type="PROSITE" id="PS50110">
    <property type="entry name" value="RESPONSE_REGULATORY"/>
    <property type="match status" value="1"/>
</dbReference>
<dbReference type="RefSeq" id="WP_085102120.1">
    <property type="nucleotide sequence ID" value="NZ_FWZU01000003.1"/>
</dbReference>
<dbReference type="EMBL" id="FWZU01000003">
    <property type="protein sequence ID" value="SMF19722.1"/>
    <property type="molecule type" value="Genomic_DNA"/>
</dbReference>
<evidence type="ECO:0000256" key="2">
    <source>
        <dbReference type="ARBA" id="ARBA00023015"/>
    </source>
</evidence>
<dbReference type="GO" id="GO:0006355">
    <property type="term" value="P:regulation of DNA-templated transcription"/>
    <property type="evidence" value="ECO:0007669"/>
    <property type="project" value="InterPro"/>
</dbReference>
<dbReference type="AlphaFoldDB" id="A0A1X7DRQ2"/>
<organism evidence="8 9">
    <name type="scientific">Desulfovibrio gilichinskyi</name>
    <dbReference type="NCBI Taxonomy" id="1519643"/>
    <lineage>
        <taxon>Bacteria</taxon>
        <taxon>Pseudomonadati</taxon>
        <taxon>Thermodesulfobacteriota</taxon>
        <taxon>Desulfovibrionia</taxon>
        <taxon>Desulfovibrionales</taxon>
        <taxon>Desulfovibrionaceae</taxon>
        <taxon>Desulfovibrio</taxon>
    </lineage>
</organism>
<accession>A0A1X7DRQ2</accession>
<keyword evidence="4" id="KW-0804">Transcription</keyword>
<dbReference type="PRINTS" id="PR00038">
    <property type="entry name" value="HTHLUXR"/>
</dbReference>
<keyword evidence="9" id="KW-1185">Reference proteome</keyword>
<dbReference type="InterPro" id="IPR011006">
    <property type="entry name" value="CheY-like_superfamily"/>
</dbReference>
<feature type="modified residue" description="4-aspartylphosphate" evidence="5">
    <location>
        <position position="57"/>
    </location>
</feature>
<evidence type="ECO:0000313" key="8">
    <source>
        <dbReference type="EMBL" id="SMF19722.1"/>
    </source>
</evidence>
<dbReference type="Pfam" id="PF00196">
    <property type="entry name" value="GerE"/>
    <property type="match status" value="1"/>
</dbReference>
<evidence type="ECO:0000256" key="3">
    <source>
        <dbReference type="ARBA" id="ARBA00023125"/>
    </source>
</evidence>
<dbReference type="PROSITE" id="PS00622">
    <property type="entry name" value="HTH_LUXR_1"/>
    <property type="match status" value="1"/>
</dbReference>
<sequence length="219" mass="24027">MPNSVGIIIVDDHALVREGLKNILKAQSGINVLGMAENGLEAVRLCKRLNPDVVLMDLSMPVKSGVQAIQELAKDGVRIKLLALTAHVDAEHVFLALDAGASGYVLKNSTSEELVMAIRTVMEGKVYLAPGISAEVAKGFLKKRYTDGCEKLDTLTNREREIFKNILSGYKNREIGDILIISVKTVEKHRANLMKKLGLRSIAELKAYGEELASREIFL</sequence>
<gene>
    <name evidence="8" type="ORF">SAMN06295933_2209</name>
</gene>
<dbReference type="InterPro" id="IPR039420">
    <property type="entry name" value="WalR-like"/>
</dbReference>
<dbReference type="SUPFAM" id="SSF46894">
    <property type="entry name" value="C-terminal effector domain of the bipartite response regulators"/>
    <property type="match status" value="1"/>
</dbReference>
<dbReference type="Gene3D" id="3.40.50.2300">
    <property type="match status" value="1"/>
</dbReference>
<feature type="domain" description="HTH luxR-type" evidence="6">
    <location>
        <begin position="148"/>
        <end position="213"/>
    </location>
</feature>
<dbReference type="Proteomes" id="UP000192906">
    <property type="component" value="Unassembled WGS sequence"/>
</dbReference>
<keyword evidence="2" id="KW-0805">Transcription regulation</keyword>
<evidence type="ECO:0000259" key="7">
    <source>
        <dbReference type="PROSITE" id="PS50110"/>
    </source>
</evidence>
<dbReference type="PANTHER" id="PTHR43214">
    <property type="entry name" value="TWO-COMPONENT RESPONSE REGULATOR"/>
    <property type="match status" value="1"/>
</dbReference>
<dbReference type="STRING" id="1519643.SAMN06295933_2209"/>
<feature type="domain" description="Response regulatory" evidence="7">
    <location>
        <begin position="6"/>
        <end position="122"/>
    </location>
</feature>
<dbReference type="GO" id="GO:0000160">
    <property type="term" value="P:phosphorelay signal transduction system"/>
    <property type="evidence" value="ECO:0007669"/>
    <property type="project" value="InterPro"/>
</dbReference>
<dbReference type="InterPro" id="IPR058245">
    <property type="entry name" value="NreC/VraR/RcsB-like_REC"/>
</dbReference>
<keyword evidence="1 5" id="KW-0597">Phosphoprotein</keyword>
<evidence type="ECO:0000256" key="4">
    <source>
        <dbReference type="ARBA" id="ARBA00023163"/>
    </source>
</evidence>
<dbReference type="SUPFAM" id="SSF52172">
    <property type="entry name" value="CheY-like"/>
    <property type="match status" value="1"/>
</dbReference>
<dbReference type="InterPro" id="IPR001789">
    <property type="entry name" value="Sig_transdc_resp-reg_receiver"/>
</dbReference>
<dbReference type="InterPro" id="IPR000792">
    <property type="entry name" value="Tscrpt_reg_LuxR_C"/>
</dbReference>
<evidence type="ECO:0000259" key="6">
    <source>
        <dbReference type="PROSITE" id="PS50043"/>
    </source>
</evidence>
<dbReference type="CDD" id="cd06170">
    <property type="entry name" value="LuxR_C_like"/>
    <property type="match status" value="1"/>
</dbReference>
<dbReference type="Pfam" id="PF00072">
    <property type="entry name" value="Response_reg"/>
    <property type="match status" value="1"/>
</dbReference>
<evidence type="ECO:0000256" key="1">
    <source>
        <dbReference type="ARBA" id="ARBA00022553"/>
    </source>
</evidence>
<evidence type="ECO:0000256" key="5">
    <source>
        <dbReference type="PROSITE-ProRule" id="PRU00169"/>
    </source>
</evidence>
<name>A0A1X7DRQ2_9BACT</name>
<proteinExistence type="predicted"/>
<keyword evidence="3" id="KW-0238">DNA-binding</keyword>
<dbReference type="OrthoDB" id="9780312at2"/>
<protein>
    <submittedName>
        <fullName evidence="8">Two component transcriptional regulator, LuxR family</fullName>
    </submittedName>
</protein>
<dbReference type="SMART" id="SM00448">
    <property type="entry name" value="REC"/>
    <property type="match status" value="1"/>
</dbReference>
<dbReference type="CDD" id="cd17535">
    <property type="entry name" value="REC_NarL-like"/>
    <property type="match status" value="1"/>
</dbReference>